<sequence length="362" mass="41296">MSIKQRLILSNIGMVMLPIVGFLLVEIVLGYVMFVILNGSIEGSDLQLFFNLRLISIVLILIVTNGLLTYYVSRSIIIPIKQLIFSARKISEGDLEYRIVTNKKDELGELSNTFELMRLRLKQAKENQARYERNRQELIASISHDLSTPLTSIKGYVKGIQDGVANNPEKLERYMDIIYKTANNMDGLIDNLFRYSKLDIEQIPFTFEEVDLYSFFTDFIDELAFDLEKEEGIAALRADKNDDYIVKADREQLRRIVTNIVQNSLKYMDKEYKKIGVYLKSESRQVKVEINDNGSGIAKQDVPRIFESFYRTDTSRNSSTGGSGLGLAIVKKIIEEHGGKVWAESDQGEGTSIYFTLRKVSS</sequence>
<evidence type="ECO:0000256" key="12">
    <source>
        <dbReference type="ARBA" id="ARBA00023012"/>
    </source>
</evidence>
<dbReference type="STRING" id="1462526.BN990_02305"/>
<keyword evidence="7 15" id="KW-0812">Transmembrane</keyword>
<evidence type="ECO:0000256" key="14">
    <source>
        <dbReference type="SAM" id="Coils"/>
    </source>
</evidence>
<feature type="coiled-coil region" evidence="14">
    <location>
        <begin position="107"/>
        <end position="141"/>
    </location>
</feature>
<name>A0A024QCN2_9BACI</name>
<dbReference type="PROSITE" id="PS50885">
    <property type="entry name" value="HAMP"/>
    <property type="match status" value="1"/>
</dbReference>
<dbReference type="SUPFAM" id="SSF55874">
    <property type="entry name" value="ATPase domain of HSP90 chaperone/DNA topoisomerase II/histidine kinase"/>
    <property type="match status" value="1"/>
</dbReference>
<dbReference type="InterPro" id="IPR003594">
    <property type="entry name" value="HATPase_dom"/>
</dbReference>
<feature type="domain" description="HAMP" evidence="17">
    <location>
        <begin position="74"/>
        <end position="126"/>
    </location>
</feature>
<dbReference type="InterPro" id="IPR050398">
    <property type="entry name" value="HssS/ArlS-like"/>
</dbReference>
<dbReference type="InterPro" id="IPR036097">
    <property type="entry name" value="HisK_dim/P_sf"/>
</dbReference>
<keyword evidence="11 15" id="KW-1133">Transmembrane helix</keyword>
<evidence type="ECO:0000256" key="3">
    <source>
        <dbReference type="ARBA" id="ARBA00012438"/>
    </source>
</evidence>
<gene>
    <name evidence="18" type="primary">yycG_2</name>
    <name evidence="18" type="ORF">BN990_02305</name>
</gene>
<evidence type="ECO:0000256" key="5">
    <source>
        <dbReference type="ARBA" id="ARBA00022553"/>
    </source>
</evidence>
<reference evidence="18 19" key="1">
    <citation type="submission" date="2014-03" db="EMBL/GenBank/DDBJ databases">
        <authorList>
            <person name="Urmite Genomes U."/>
        </authorList>
    </citation>
    <scope>NUCLEOTIDE SEQUENCE [LARGE SCALE GENOMIC DNA]</scope>
    <source>
        <strain evidence="18 19">Vm-5</strain>
    </source>
</reference>
<keyword evidence="9 18" id="KW-0418">Kinase</keyword>
<keyword evidence="5" id="KW-0597">Phosphoprotein</keyword>
<keyword evidence="19" id="KW-1185">Reference proteome</keyword>
<dbReference type="SMART" id="SM00388">
    <property type="entry name" value="HisKA"/>
    <property type="match status" value="1"/>
</dbReference>
<dbReference type="PRINTS" id="PR00344">
    <property type="entry name" value="BCTRLSENSOR"/>
</dbReference>
<evidence type="ECO:0000259" key="16">
    <source>
        <dbReference type="PROSITE" id="PS50109"/>
    </source>
</evidence>
<keyword evidence="8" id="KW-0547">Nucleotide-binding</keyword>
<dbReference type="PROSITE" id="PS50109">
    <property type="entry name" value="HIS_KIN"/>
    <property type="match status" value="1"/>
</dbReference>
<dbReference type="InterPro" id="IPR005467">
    <property type="entry name" value="His_kinase_dom"/>
</dbReference>
<dbReference type="SMART" id="SM00387">
    <property type="entry name" value="HATPase_c"/>
    <property type="match status" value="1"/>
</dbReference>
<keyword evidence="13 15" id="KW-0472">Membrane</keyword>
<evidence type="ECO:0000256" key="10">
    <source>
        <dbReference type="ARBA" id="ARBA00022840"/>
    </source>
</evidence>
<dbReference type="GO" id="GO:0000155">
    <property type="term" value="F:phosphorelay sensor kinase activity"/>
    <property type="evidence" value="ECO:0007669"/>
    <property type="project" value="InterPro"/>
</dbReference>
<dbReference type="PANTHER" id="PTHR45528:SF1">
    <property type="entry name" value="SENSOR HISTIDINE KINASE CPXA"/>
    <property type="match status" value="1"/>
</dbReference>
<dbReference type="GO" id="GO:0005524">
    <property type="term" value="F:ATP binding"/>
    <property type="evidence" value="ECO:0007669"/>
    <property type="project" value="UniProtKB-KW"/>
</dbReference>
<dbReference type="EC" id="2.7.13.3" evidence="3"/>
<dbReference type="Proteomes" id="UP000028875">
    <property type="component" value="Unassembled WGS sequence"/>
</dbReference>
<organism evidence="18 19">
    <name type="scientific">Virgibacillus massiliensis</name>
    <dbReference type="NCBI Taxonomy" id="1462526"/>
    <lineage>
        <taxon>Bacteria</taxon>
        <taxon>Bacillati</taxon>
        <taxon>Bacillota</taxon>
        <taxon>Bacilli</taxon>
        <taxon>Bacillales</taxon>
        <taxon>Bacillaceae</taxon>
        <taxon>Virgibacillus</taxon>
    </lineage>
</organism>
<dbReference type="CDD" id="cd00075">
    <property type="entry name" value="HATPase"/>
    <property type="match status" value="1"/>
</dbReference>
<dbReference type="AlphaFoldDB" id="A0A024QCN2"/>
<dbReference type="SUPFAM" id="SSF158472">
    <property type="entry name" value="HAMP domain-like"/>
    <property type="match status" value="1"/>
</dbReference>
<comment type="caution">
    <text evidence="18">The sequence shown here is derived from an EMBL/GenBank/DDBJ whole genome shotgun (WGS) entry which is preliminary data.</text>
</comment>
<feature type="transmembrane region" description="Helical" evidence="15">
    <location>
        <begin position="12"/>
        <end position="36"/>
    </location>
</feature>
<evidence type="ECO:0000313" key="18">
    <source>
        <dbReference type="EMBL" id="CDQ39987.1"/>
    </source>
</evidence>
<dbReference type="GO" id="GO:0005886">
    <property type="term" value="C:plasma membrane"/>
    <property type="evidence" value="ECO:0007669"/>
    <property type="project" value="UniProtKB-SubCell"/>
</dbReference>
<dbReference type="CDD" id="cd00082">
    <property type="entry name" value="HisKA"/>
    <property type="match status" value="1"/>
</dbReference>
<reference evidence="19" key="2">
    <citation type="submission" date="2014-05" db="EMBL/GenBank/DDBJ databases">
        <title>Draft genome sequence of Virgibacillus massiliensis Vm-5.</title>
        <authorList>
            <person name="Khelaifia S."/>
            <person name="Croce O."/>
            <person name="Lagier J.C."/>
            <person name="Raoult D."/>
        </authorList>
    </citation>
    <scope>NUCLEOTIDE SEQUENCE [LARGE SCALE GENOMIC DNA]</scope>
    <source>
        <strain evidence="19">Vm-5</strain>
    </source>
</reference>
<evidence type="ECO:0000256" key="15">
    <source>
        <dbReference type="SAM" id="Phobius"/>
    </source>
</evidence>
<evidence type="ECO:0000313" key="19">
    <source>
        <dbReference type="Proteomes" id="UP000028875"/>
    </source>
</evidence>
<dbReference type="Gene3D" id="3.30.565.10">
    <property type="entry name" value="Histidine kinase-like ATPase, C-terminal domain"/>
    <property type="match status" value="1"/>
</dbReference>
<dbReference type="Gene3D" id="6.10.340.10">
    <property type="match status" value="1"/>
</dbReference>
<evidence type="ECO:0000256" key="11">
    <source>
        <dbReference type="ARBA" id="ARBA00022989"/>
    </source>
</evidence>
<proteinExistence type="predicted"/>
<evidence type="ECO:0000256" key="6">
    <source>
        <dbReference type="ARBA" id="ARBA00022679"/>
    </source>
</evidence>
<dbReference type="Pfam" id="PF00672">
    <property type="entry name" value="HAMP"/>
    <property type="match status" value="1"/>
</dbReference>
<dbReference type="InterPro" id="IPR036890">
    <property type="entry name" value="HATPase_C_sf"/>
</dbReference>
<keyword evidence="12" id="KW-0902">Two-component regulatory system</keyword>
<dbReference type="InterPro" id="IPR003661">
    <property type="entry name" value="HisK_dim/P_dom"/>
</dbReference>
<dbReference type="SUPFAM" id="SSF47384">
    <property type="entry name" value="Homodimeric domain of signal transducing histidine kinase"/>
    <property type="match status" value="1"/>
</dbReference>
<dbReference type="EMBL" id="CCDP010000001">
    <property type="protein sequence ID" value="CDQ39987.1"/>
    <property type="molecule type" value="Genomic_DNA"/>
</dbReference>
<feature type="domain" description="Histidine kinase" evidence="16">
    <location>
        <begin position="141"/>
        <end position="361"/>
    </location>
</feature>
<keyword evidence="6" id="KW-0808">Transferase</keyword>
<dbReference type="SMART" id="SM00304">
    <property type="entry name" value="HAMP"/>
    <property type="match status" value="1"/>
</dbReference>
<evidence type="ECO:0000256" key="13">
    <source>
        <dbReference type="ARBA" id="ARBA00023136"/>
    </source>
</evidence>
<dbReference type="eggNOG" id="COG5002">
    <property type="taxonomic scope" value="Bacteria"/>
</dbReference>
<comment type="subcellular location">
    <subcellularLocation>
        <location evidence="2">Cell membrane</location>
        <topology evidence="2">Multi-pass membrane protein</topology>
    </subcellularLocation>
</comment>
<dbReference type="FunFam" id="3.30.565.10:FF:000006">
    <property type="entry name" value="Sensor histidine kinase WalK"/>
    <property type="match status" value="1"/>
</dbReference>
<dbReference type="OrthoDB" id="335833at2"/>
<dbReference type="Pfam" id="PF00512">
    <property type="entry name" value="HisKA"/>
    <property type="match status" value="1"/>
</dbReference>
<dbReference type="InterPro" id="IPR004358">
    <property type="entry name" value="Sig_transdc_His_kin-like_C"/>
</dbReference>
<evidence type="ECO:0000256" key="7">
    <source>
        <dbReference type="ARBA" id="ARBA00022692"/>
    </source>
</evidence>
<dbReference type="PANTHER" id="PTHR45528">
    <property type="entry name" value="SENSOR HISTIDINE KINASE CPXA"/>
    <property type="match status" value="1"/>
</dbReference>
<dbReference type="FunFam" id="1.10.287.130:FF:000001">
    <property type="entry name" value="Two-component sensor histidine kinase"/>
    <property type="match status" value="1"/>
</dbReference>
<keyword evidence="14" id="KW-0175">Coiled coil</keyword>
<dbReference type="InterPro" id="IPR003660">
    <property type="entry name" value="HAMP_dom"/>
</dbReference>
<comment type="catalytic activity">
    <reaction evidence="1">
        <text>ATP + protein L-histidine = ADP + protein N-phospho-L-histidine.</text>
        <dbReference type="EC" id="2.7.13.3"/>
    </reaction>
</comment>
<keyword evidence="4" id="KW-1003">Cell membrane</keyword>
<feature type="transmembrane region" description="Helical" evidence="15">
    <location>
        <begin position="48"/>
        <end position="72"/>
    </location>
</feature>
<dbReference type="Pfam" id="PF02518">
    <property type="entry name" value="HATPase_c"/>
    <property type="match status" value="1"/>
</dbReference>
<evidence type="ECO:0000256" key="4">
    <source>
        <dbReference type="ARBA" id="ARBA00022475"/>
    </source>
</evidence>
<dbReference type="RefSeq" id="WP_038244114.1">
    <property type="nucleotide sequence ID" value="NZ_BNER01000004.1"/>
</dbReference>
<accession>A0A024QCN2</accession>
<keyword evidence="10" id="KW-0067">ATP-binding</keyword>
<evidence type="ECO:0000256" key="8">
    <source>
        <dbReference type="ARBA" id="ARBA00022741"/>
    </source>
</evidence>
<protein>
    <recommendedName>
        <fullName evidence="3">histidine kinase</fullName>
        <ecNumber evidence="3">2.7.13.3</ecNumber>
    </recommendedName>
</protein>
<evidence type="ECO:0000256" key="2">
    <source>
        <dbReference type="ARBA" id="ARBA00004651"/>
    </source>
</evidence>
<evidence type="ECO:0000256" key="1">
    <source>
        <dbReference type="ARBA" id="ARBA00000085"/>
    </source>
</evidence>
<evidence type="ECO:0000256" key="9">
    <source>
        <dbReference type="ARBA" id="ARBA00022777"/>
    </source>
</evidence>
<dbReference type="Gene3D" id="1.10.287.130">
    <property type="match status" value="1"/>
</dbReference>
<evidence type="ECO:0000259" key="17">
    <source>
        <dbReference type="PROSITE" id="PS50885"/>
    </source>
</evidence>
<dbReference type="CDD" id="cd06225">
    <property type="entry name" value="HAMP"/>
    <property type="match status" value="1"/>
</dbReference>